<dbReference type="Pfam" id="PF00005">
    <property type="entry name" value="ABC_tran"/>
    <property type="match status" value="2"/>
</dbReference>
<dbReference type="CDD" id="cd03221">
    <property type="entry name" value="ABCF_EF-3"/>
    <property type="match status" value="2"/>
</dbReference>
<dbReference type="PROSITE" id="PS00211">
    <property type="entry name" value="ABC_TRANSPORTER_1"/>
    <property type="match status" value="1"/>
</dbReference>
<dbReference type="InterPro" id="IPR003439">
    <property type="entry name" value="ABC_transporter-like_ATP-bd"/>
</dbReference>
<dbReference type="InterPro" id="IPR027417">
    <property type="entry name" value="P-loop_NTPase"/>
</dbReference>
<feature type="compositionally biased region" description="Basic and acidic residues" evidence="4">
    <location>
        <begin position="254"/>
        <end position="268"/>
    </location>
</feature>
<dbReference type="EMBL" id="CP068053">
    <property type="protein sequence ID" value="QQT01837.1"/>
    <property type="molecule type" value="Genomic_DNA"/>
</dbReference>
<protein>
    <submittedName>
        <fullName evidence="6">ABC-F type ribosomal protection protein</fullName>
    </submittedName>
</protein>
<reference evidence="6 7" key="1">
    <citation type="submission" date="2021-01" db="EMBL/GenBank/DDBJ databases">
        <title>FDA dAtabase for Regulatory Grade micrObial Sequences (FDA-ARGOS): Supporting development and validation of Infectious Disease Dx tests.</title>
        <authorList>
            <person name="Nelson B."/>
            <person name="Plummer A."/>
            <person name="Tallon L."/>
            <person name="Sadzewicz L."/>
            <person name="Zhao X."/>
            <person name="Boylan J."/>
            <person name="Ott S."/>
            <person name="Bowen H."/>
            <person name="Vavikolanu K."/>
            <person name="Mehta A."/>
            <person name="Aluvathingal J."/>
            <person name="Nadendla S."/>
            <person name="Myers T."/>
            <person name="Yan Y."/>
            <person name="Sichtig H."/>
        </authorList>
    </citation>
    <scope>NUCLEOTIDE SEQUENCE [LARGE SCALE GENOMIC DNA]</scope>
    <source>
        <strain evidence="6 7">FDAARGOS_1161</strain>
    </source>
</reference>
<dbReference type="PANTHER" id="PTHR42855:SF2">
    <property type="entry name" value="DRUG RESISTANCE ABC TRANSPORTER,ATP-BINDING PROTEIN"/>
    <property type="match status" value="1"/>
</dbReference>
<organism evidence="6 7">
    <name type="scientific">Peribacillus psychrosaccharolyticus</name>
    <name type="common">Bacillus psychrosaccharolyticus</name>
    <dbReference type="NCBI Taxonomy" id="1407"/>
    <lineage>
        <taxon>Bacteria</taxon>
        <taxon>Bacillati</taxon>
        <taxon>Bacillota</taxon>
        <taxon>Bacilli</taxon>
        <taxon>Bacillales</taxon>
        <taxon>Bacillaceae</taxon>
        <taxon>Peribacillus</taxon>
    </lineage>
</organism>
<evidence type="ECO:0000313" key="6">
    <source>
        <dbReference type="EMBL" id="QQT01837.1"/>
    </source>
</evidence>
<evidence type="ECO:0000259" key="5">
    <source>
        <dbReference type="PROSITE" id="PS50893"/>
    </source>
</evidence>
<dbReference type="PANTHER" id="PTHR42855">
    <property type="entry name" value="ABC TRANSPORTER ATP-BINDING SUBUNIT"/>
    <property type="match status" value="1"/>
</dbReference>
<evidence type="ECO:0000256" key="3">
    <source>
        <dbReference type="SAM" id="Coils"/>
    </source>
</evidence>
<dbReference type="AlphaFoldDB" id="A0A974NQ96"/>
<dbReference type="InterPro" id="IPR032781">
    <property type="entry name" value="ABC_tran_Xtn"/>
</dbReference>
<evidence type="ECO:0000256" key="4">
    <source>
        <dbReference type="SAM" id="MobiDB-lite"/>
    </source>
</evidence>
<evidence type="ECO:0000256" key="1">
    <source>
        <dbReference type="ARBA" id="ARBA00022741"/>
    </source>
</evidence>
<dbReference type="Pfam" id="PF12848">
    <property type="entry name" value="ABC_tran_Xtn"/>
    <property type="match status" value="1"/>
</dbReference>
<gene>
    <name evidence="6" type="primary">abc-f</name>
    <name evidence="6" type="ORF">I6J18_08305</name>
</gene>
<dbReference type="InterPro" id="IPR051309">
    <property type="entry name" value="ABCF_ATPase"/>
</dbReference>
<evidence type="ECO:0000313" key="7">
    <source>
        <dbReference type="Proteomes" id="UP000595254"/>
    </source>
</evidence>
<dbReference type="Gene3D" id="3.40.50.300">
    <property type="entry name" value="P-loop containing nucleotide triphosphate hydrolases"/>
    <property type="match status" value="2"/>
</dbReference>
<keyword evidence="2" id="KW-0067">ATP-binding</keyword>
<accession>A0A974NQ96</accession>
<keyword evidence="3" id="KW-0175">Coiled coil</keyword>
<dbReference type="GO" id="GO:0005524">
    <property type="term" value="F:ATP binding"/>
    <property type="evidence" value="ECO:0007669"/>
    <property type="project" value="UniProtKB-KW"/>
</dbReference>
<name>A0A974NQ96_PERPY</name>
<feature type="domain" description="ABC transporter" evidence="5">
    <location>
        <begin position="4"/>
        <end position="210"/>
    </location>
</feature>
<dbReference type="PROSITE" id="PS50893">
    <property type="entry name" value="ABC_TRANSPORTER_2"/>
    <property type="match status" value="2"/>
</dbReference>
<feature type="compositionally biased region" description="Basic and acidic residues" evidence="4">
    <location>
        <begin position="233"/>
        <end position="242"/>
    </location>
</feature>
<dbReference type="NCBIfam" id="NF000355">
    <property type="entry name" value="ribo_prot_ABC_F"/>
    <property type="match status" value="1"/>
</dbReference>
<feature type="region of interest" description="Disordered" evidence="4">
    <location>
        <begin position="233"/>
        <end position="268"/>
    </location>
</feature>
<evidence type="ECO:0000256" key="2">
    <source>
        <dbReference type="ARBA" id="ARBA00022840"/>
    </source>
</evidence>
<proteinExistence type="predicted"/>
<dbReference type="SUPFAM" id="SSF52540">
    <property type="entry name" value="P-loop containing nucleoside triphosphate hydrolases"/>
    <property type="match status" value="2"/>
</dbReference>
<feature type="coiled-coil region" evidence="3">
    <location>
        <begin position="199"/>
        <end position="226"/>
    </location>
</feature>
<dbReference type="InterPro" id="IPR017871">
    <property type="entry name" value="ABC_transporter-like_CS"/>
</dbReference>
<feature type="domain" description="ABC transporter" evidence="5">
    <location>
        <begin position="310"/>
        <end position="521"/>
    </location>
</feature>
<dbReference type="RefSeq" id="WP_040376458.1">
    <property type="nucleotide sequence ID" value="NZ_CP068053.1"/>
</dbReference>
<sequence>MVLIQVHQLKKSVGTRVILDELSFDIHEGDKIGLVGWNGAGKTTLVKILMGLVEPDTGTVKKIPASLSIGYLPQSTEQFSFEGELNESGETLLKSASQLGLTKPRWIDSETKYLSGGEKLKLSLAKIWANHSQCLLLDEPTNHLDSKGINWLITEVKSYSGAVLIISHDRYFLDQTVNKIFELEKGKLNMYNGNYSSYHKEKQDQMMRQQHEFDKQQRKIADIQQQVKTLRQWSDKAHREAGKGGSNAENRQAGLREHERVKAKKKDSQIKSKIKRLDLELSQHTVEKPDEEMKVSFNFESTNKHGKRVVEAKDLKKQYGKRVIFDKSHFYVMNGEKVGLMGLNGAGKTTLINLLLGKEKPTTGTLWKSESMKAAYLSQDVNDLPLEKTALDYLQNDREKQLKARTLFANMNMKEDKLIKPMAELSLGERTRVKLVQMILQEYDLLILDEPTNHLDLPSREQLEETLESFTGTLIIVSHDRYLINKLCNRLLVIENQRIQRIDMGMDEYEGSKKPVNQDEKERLEELSLIETKITELLGKISFVKPGTEEYLRFDHELIELMKKKQRRKG</sequence>
<dbReference type="Proteomes" id="UP000595254">
    <property type="component" value="Chromosome"/>
</dbReference>
<dbReference type="KEGG" id="ppsr:I6J18_08305"/>
<keyword evidence="1" id="KW-0547">Nucleotide-binding</keyword>
<keyword evidence="7" id="KW-1185">Reference proteome</keyword>
<dbReference type="InterPro" id="IPR003593">
    <property type="entry name" value="AAA+_ATPase"/>
</dbReference>
<dbReference type="SMART" id="SM00382">
    <property type="entry name" value="AAA"/>
    <property type="match status" value="2"/>
</dbReference>
<dbReference type="GO" id="GO:0016887">
    <property type="term" value="F:ATP hydrolysis activity"/>
    <property type="evidence" value="ECO:0007669"/>
    <property type="project" value="InterPro"/>
</dbReference>